<dbReference type="Proteomes" id="UP000015453">
    <property type="component" value="Unassembled WGS sequence"/>
</dbReference>
<dbReference type="GO" id="GO:0005975">
    <property type="term" value="P:carbohydrate metabolic process"/>
    <property type="evidence" value="ECO:0007669"/>
    <property type="project" value="InterPro"/>
</dbReference>
<dbReference type="GO" id="GO:0030246">
    <property type="term" value="F:carbohydrate binding"/>
    <property type="evidence" value="ECO:0007669"/>
    <property type="project" value="InterPro"/>
</dbReference>
<dbReference type="Pfam" id="PF06045">
    <property type="entry name" value="Rhamnogal_lyase"/>
    <property type="match status" value="1"/>
</dbReference>
<dbReference type="SUPFAM" id="SSF74650">
    <property type="entry name" value="Galactose mutarotase-like"/>
    <property type="match status" value="1"/>
</dbReference>
<dbReference type="EMBL" id="AUSU01002307">
    <property type="protein sequence ID" value="EPS69060.1"/>
    <property type="molecule type" value="Genomic_DNA"/>
</dbReference>
<dbReference type="InterPro" id="IPR013784">
    <property type="entry name" value="Carb-bd-like_fold"/>
</dbReference>
<dbReference type="InterPro" id="IPR011013">
    <property type="entry name" value="Gal_mutarotase_sf_dom"/>
</dbReference>
<accession>S8CQM9</accession>
<dbReference type="InterPro" id="IPR014718">
    <property type="entry name" value="GH-type_carb-bd"/>
</dbReference>
<protein>
    <recommendedName>
        <fullName evidence="1">Rhamnogalacturonan lyase domain-containing protein</fullName>
    </recommendedName>
</protein>
<name>S8CQM9_9LAMI</name>
<gene>
    <name evidence="2" type="ORF">M569_05709</name>
</gene>
<feature type="non-terminal residue" evidence="2">
    <location>
        <position position="336"/>
    </location>
</feature>
<organism evidence="2 3">
    <name type="scientific">Genlisea aurea</name>
    <dbReference type="NCBI Taxonomy" id="192259"/>
    <lineage>
        <taxon>Eukaryota</taxon>
        <taxon>Viridiplantae</taxon>
        <taxon>Streptophyta</taxon>
        <taxon>Embryophyta</taxon>
        <taxon>Tracheophyta</taxon>
        <taxon>Spermatophyta</taxon>
        <taxon>Magnoliopsida</taxon>
        <taxon>eudicotyledons</taxon>
        <taxon>Gunneridae</taxon>
        <taxon>Pentapetalae</taxon>
        <taxon>asterids</taxon>
        <taxon>lamiids</taxon>
        <taxon>Lamiales</taxon>
        <taxon>Lentibulariaceae</taxon>
        <taxon>Genlisea</taxon>
    </lineage>
</organism>
<sequence>GTQLRVVTEGDDQVEISFSRSWDSSKRGIPPLNIDKRYIMRRGSSGFYSYSIMEHADGFPHVNVTQGRIVFKLRPDLFDYMAISDDRQRIMPTSNDRKRSLPLDYPEAVILVDPANPSLKGEVDDKYQYSSENKDSRVHGWISSQSDSRTGFWIITPSIEFKNGGPVKQDLTSHAGPIALSMFFSTHYAGLPLIMNFNDGEPWKKVFGPVFMYLNSVSSQGDRATLWEDAKSKMVEETDKWPYDFPASEDFVAAEQRATLNGRFLIRDSYLTEGLMTARSAQVGLAPPGDSGSWQTESKGYQFWTESDENGDFVMKNILPGKYNLYGWVPGIIGEY</sequence>
<dbReference type="PANTHER" id="PTHR32018">
    <property type="entry name" value="RHAMNOGALACTURONATE LYASE FAMILY PROTEIN"/>
    <property type="match status" value="1"/>
</dbReference>
<feature type="non-terminal residue" evidence="2">
    <location>
        <position position="1"/>
    </location>
</feature>
<dbReference type="SUPFAM" id="SSF49452">
    <property type="entry name" value="Starch-binding domain-like"/>
    <property type="match status" value="1"/>
</dbReference>
<evidence type="ECO:0000313" key="2">
    <source>
        <dbReference type="EMBL" id="EPS69060.1"/>
    </source>
</evidence>
<evidence type="ECO:0000313" key="3">
    <source>
        <dbReference type="Proteomes" id="UP000015453"/>
    </source>
</evidence>
<dbReference type="Gene3D" id="2.70.98.10">
    <property type="match status" value="1"/>
</dbReference>
<dbReference type="CDD" id="cd10320">
    <property type="entry name" value="RGL4_N"/>
    <property type="match status" value="1"/>
</dbReference>
<reference evidence="2 3" key="1">
    <citation type="journal article" date="2013" name="BMC Genomics">
        <title>The miniature genome of a carnivorous plant Genlisea aurea contains a low number of genes and short non-coding sequences.</title>
        <authorList>
            <person name="Leushkin E.V."/>
            <person name="Sutormin R.A."/>
            <person name="Nabieva E.R."/>
            <person name="Penin A.A."/>
            <person name="Kondrashov A.S."/>
            <person name="Logacheva M.D."/>
        </authorList>
    </citation>
    <scope>NUCLEOTIDE SEQUENCE [LARGE SCALE GENOMIC DNA]</scope>
</reference>
<dbReference type="OrthoDB" id="2130367at2759"/>
<keyword evidence="3" id="KW-1185">Reference proteome</keyword>
<dbReference type="AlphaFoldDB" id="S8CQM9"/>
<dbReference type="PANTHER" id="PTHR32018:SF6">
    <property type="entry name" value="RHAMNOGALACTURONAN ENDOLYASE"/>
    <property type="match status" value="1"/>
</dbReference>
<dbReference type="CDD" id="cd10316">
    <property type="entry name" value="RGL4_M"/>
    <property type="match status" value="1"/>
</dbReference>
<proteinExistence type="predicted"/>
<feature type="domain" description="Rhamnogalacturonan lyase" evidence="1">
    <location>
        <begin position="279"/>
        <end position="336"/>
    </location>
</feature>
<comment type="caution">
    <text evidence="2">The sequence shown here is derived from an EMBL/GenBank/DDBJ whole genome shotgun (WGS) entry which is preliminary data.</text>
</comment>
<dbReference type="InterPro" id="IPR029413">
    <property type="entry name" value="RG-lyase_II"/>
</dbReference>
<dbReference type="InterPro" id="IPR051850">
    <property type="entry name" value="Polysacch_Lyase_4"/>
</dbReference>
<dbReference type="GO" id="GO:0003824">
    <property type="term" value="F:catalytic activity"/>
    <property type="evidence" value="ECO:0007669"/>
    <property type="project" value="InterPro"/>
</dbReference>
<evidence type="ECO:0000259" key="1">
    <source>
        <dbReference type="Pfam" id="PF14686"/>
    </source>
</evidence>
<dbReference type="Gene3D" id="2.60.40.1120">
    <property type="entry name" value="Carboxypeptidase-like, regulatory domain"/>
    <property type="match status" value="1"/>
</dbReference>
<dbReference type="Pfam" id="PF14686">
    <property type="entry name" value="fn3_3"/>
    <property type="match status" value="1"/>
</dbReference>
<dbReference type="InterPro" id="IPR010325">
    <property type="entry name" value="Rhamnogal_lyase"/>
</dbReference>